<evidence type="ECO:0000256" key="3">
    <source>
        <dbReference type="ARBA" id="ARBA00022679"/>
    </source>
</evidence>
<evidence type="ECO:0000256" key="1">
    <source>
        <dbReference type="ARBA" id="ARBA00000373"/>
    </source>
</evidence>
<dbReference type="Proteomes" id="UP000199005">
    <property type="component" value="Unassembled WGS sequence"/>
</dbReference>
<name>A0A1H6RFY2_9GAMM</name>
<feature type="domain" description="Guanylate kinase-like" evidence="7">
    <location>
        <begin position="3"/>
        <end position="180"/>
    </location>
</feature>
<dbReference type="InterPro" id="IPR012699">
    <property type="entry name" value="PhnN"/>
</dbReference>
<dbReference type="InterPro" id="IPR008145">
    <property type="entry name" value="GK/Ca_channel_bsu"/>
</dbReference>
<dbReference type="Proteomes" id="UP000199250">
    <property type="component" value="Unassembled WGS sequence"/>
</dbReference>
<evidence type="ECO:0000313" key="8">
    <source>
        <dbReference type="EMBL" id="SEI54728.1"/>
    </source>
</evidence>
<protein>
    <recommendedName>
        <fullName evidence="6">Ribose 1,5-bisphosphate phosphokinase PhnN</fullName>
        <ecNumber evidence="6">2.7.4.23</ecNumber>
    </recommendedName>
    <alternativeName>
        <fullName evidence="6">Ribose 1,5-bisphosphokinase</fullName>
    </alternativeName>
</protein>
<dbReference type="STRING" id="170623.SAMN04244579_02383"/>
<dbReference type="Proteomes" id="UP000199267">
    <property type="component" value="Unassembled WGS sequence"/>
</dbReference>
<evidence type="ECO:0000313" key="10">
    <source>
        <dbReference type="EMBL" id="SEQ38318.1"/>
    </source>
</evidence>
<dbReference type="UniPathway" id="UPA00087">
    <property type="reaction ID" value="UER00175"/>
</dbReference>
<evidence type="ECO:0000313" key="12">
    <source>
        <dbReference type="Proteomes" id="UP000199250"/>
    </source>
</evidence>
<sequence length="186" mass="20983">MHSRLFYLMGPSGAGKDSLLLRCRERLCERSCLIASRYITRPPELQGENHLWLSEAEFLQRLQLGAFALHWSANGYRYGIGLEIDRWLELGLDVLVNGSRAHLEQARARYGERLVPLLLQVDPGLLQQRLNARGRETQEEIAARVERARLLSAELPADAIVIDNSGELEAALGQLLQAVQRSYLPV</sequence>
<keyword evidence="8" id="KW-0418">Kinase</keyword>
<dbReference type="OrthoDB" id="341217at2"/>
<dbReference type="RefSeq" id="WP_090620821.1">
    <property type="nucleotide sequence ID" value="NZ_FNYO01000025.1"/>
</dbReference>
<comment type="pathway">
    <text evidence="2 6">Metabolic intermediate biosynthesis; 5-phospho-alpha-D-ribose 1-diphosphate biosynthesis; 5-phospho-alpha-D-ribose 1-diphosphate from D-ribose 5-phosphate (route II): step 3/3.</text>
</comment>
<dbReference type="GO" id="GO:0019634">
    <property type="term" value="P:organic phosphonate metabolic process"/>
    <property type="evidence" value="ECO:0007669"/>
    <property type="project" value="UniProtKB-UniRule"/>
</dbReference>
<dbReference type="Pfam" id="PF00625">
    <property type="entry name" value="Guanylate_kin"/>
    <property type="match status" value="1"/>
</dbReference>
<dbReference type="InterPro" id="IPR027417">
    <property type="entry name" value="P-loop_NTPase"/>
</dbReference>
<comment type="similarity">
    <text evidence="6">Belongs to the ribose 1,5-bisphosphokinase family.</text>
</comment>
<keyword evidence="3 6" id="KW-0808">Transferase</keyword>
<evidence type="ECO:0000256" key="6">
    <source>
        <dbReference type="HAMAP-Rule" id="MF_00836"/>
    </source>
</evidence>
<dbReference type="PANTHER" id="PTHR23117">
    <property type="entry name" value="GUANYLATE KINASE-RELATED"/>
    <property type="match status" value="1"/>
</dbReference>
<evidence type="ECO:0000256" key="5">
    <source>
        <dbReference type="ARBA" id="ARBA00022840"/>
    </source>
</evidence>
<keyword evidence="5 6" id="KW-0067">ATP-binding</keyword>
<evidence type="ECO:0000313" key="11">
    <source>
        <dbReference type="Proteomes" id="UP000199005"/>
    </source>
</evidence>
<dbReference type="SUPFAM" id="SSF52540">
    <property type="entry name" value="P-loop containing nucleoside triphosphate hydrolases"/>
    <property type="match status" value="1"/>
</dbReference>
<dbReference type="PANTHER" id="PTHR23117:SF8">
    <property type="entry name" value="RIBOSE 1,5-BISPHOSPHATE PHOSPHOKINASE PHNN"/>
    <property type="match status" value="1"/>
</dbReference>
<dbReference type="PROSITE" id="PS50052">
    <property type="entry name" value="GUANYLATE_KINASE_2"/>
    <property type="match status" value="1"/>
</dbReference>
<dbReference type="NCBIfam" id="NF007485">
    <property type="entry name" value="PRK10078.1"/>
    <property type="match status" value="1"/>
</dbReference>
<dbReference type="InterPro" id="IPR008144">
    <property type="entry name" value="Guanylate_kin-like_dom"/>
</dbReference>
<dbReference type="EMBL" id="FOFJ01000010">
    <property type="protein sequence ID" value="SEQ38318.1"/>
    <property type="molecule type" value="Genomic_DNA"/>
</dbReference>
<dbReference type="SMART" id="SM00072">
    <property type="entry name" value="GuKc"/>
    <property type="match status" value="1"/>
</dbReference>
<organism evidence="8 12">
    <name type="scientific">Azotobacter beijerinckii</name>
    <dbReference type="NCBI Taxonomy" id="170623"/>
    <lineage>
        <taxon>Bacteria</taxon>
        <taxon>Pseudomonadati</taxon>
        <taxon>Pseudomonadota</taxon>
        <taxon>Gammaproteobacteria</taxon>
        <taxon>Pseudomonadales</taxon>
        <taxon>Pseudomonadaceae</taxon>
        <taxon>Azotobacter</taxon>
    </lineage>
</organism>
<gene>
    <name evidence="6" type="primary">phnN</name>
    <name evidence="8" type="ORF">SAMN04244572_00809</name>
    <name evidence="10" type="ORF">SAMN04244573_01491</name>
    <name evidence="9" type="ORF">SAMN04244579_02383</name>
</gene>
<accession>A0A1H6RFY2</accession>
<dbReference type="AlphaFoldDB" id="A0A1H6RFY2"/>
<dbReference type="EMBL" id="FNYQ01000008">
    <property type="protein sequence ID" value="SEI54728.1"/>
    <property type="molecule type" value="Genomic_DNA"/>
</dbReference>
<dbReference type="NCBIfam" id="TIGR02322">
    <property type="entry name" value="phosphon_PhnN"/>
    <property type="match status" value="1"/>
</dbReference>
<dbReference type="Gene3D" id="3.40.50.300">
    <property type="entry name" value="P-loop containing nucleotide triphosphate hydrolases"/>
    <property type="match status" value="1"/>
</dbReference>
<comment type="function">
    <text evidence="6">Catalyzes the phosphorylation of ribose 1,5-bisphosphate to 5-phospho-D-ribosyl alpha-1-diphosphate (PRPP).</text>
</comment>
<feature type="binding site" evidence="6">
    <location>
        <begin position="10"/>
        <end position="17"/>
    </location>
    <ligand>
        <name>ATP</name>
        <dbReference type="ChEBI" id="CHEBI:30616"/>
    </ligand>
</feature>
<reference evidence="11 12" key="1">
    <citation type="submission" date="2016-10" db="EMBL/GenBank/DDBJ databases">
        <authorList>
            <person name="de Groot N.N."/>
        </authorList>
    </citation>
    <scope>NUCLEOTIDE SEQUENCE [LARGE SCALE GENOMIC DNA]</scope>
    <source>
        <strain evidence="9 11">DSM 1041</strain>
        <strain evidence="8 12">DSM 373</strain>
        <strain evidence="10">DSM 378</strain>
    </source>
</reference>
<evidence type="ECO:0000313" key="9">
    <source>
        <dbReference type="EMBL" id="SEI89558.1"/>
    </source>
</evidence>
<dbReference type="HAMAP" id="MF_00836">
    <property type="entry name" value="PhnN"/>
    <property type="match status" value="1"/>
</dbReference>
<dbReference type="GO" id="GO:0005829">
    <property type="term" value="C:cytosol"/>
    <property type="evidence" value="ECO:0007669"/>
    <property type="project" value="TreeGrafter"/>
</dbReference>
<comment type="catalytic activity">
    <reaction evidence="1 6">
        <text>alpha-D-ribose 1,5-bisphosphate + ATP = 5-phospho-alpha-D-ribose 1-diphosphate + ADP</text>
        <dbReference type="Rhea" id="RHEA:20109"/>
        <dbReference type="ChEBI" id="CHEBI:30616"/>
        <dbReference type="ChEBI" id="CHEBI:58017"/>
        <dbReference type="ChEBI" id="CHEBI:68688"/>
        <dbReference type="ChEBI" id="CHEBI:456216"/>
        <dbReference type="EC" id="2.7.4.23"/>
    </reaction>
</comment>
<dbReference type="GO" id="GO:0033863">
    <property type="term" value="F:ribose 1,5-bisphosphate phosphokinase activity"/>
    <property type="evidence" value="ECO:0007669"/>
    <property type="project" value="UniProtKB-UniRule"/>
</dbReference>
<dbReference type="GO" id="GO:0005524">
    <property type="term" value="F:ATP binding"/>
    <property type="evidence" value="ECO:0007669"/>
    <property type="project" value="UniProtKB-KW"/>
</dbReference>
<dbReference type="GO" id="GO:0006015">
    <property type="term" value="P:5-phosphoribose 1-diphosphate biosynthetic process"/>
    <property type="evidence" value="ECO:0007669"/>
    <property type="project" value="UniProtKB-UniRule"/>
</dbReference>
<evidence type="ECO:0000256" key="4">
    <source>
        <dbReference type="ARBA" id="ARBA00022741"/>
    </source>
</evidence>
<evidence type="ECO:0000256" key="2">
    <source>
        <dbReference type="ARBA" id="ARBA00005069"/>
    </source>
</evidence>
<dbReference type="EMBL" id="FNYO01000025">
    <property type="protein sequence ID" value="SEI89558.1"/>
    <property type="molecule type" value="Genomic_DNA"/>
</dbReference>
<evidence type="ECO:0000259" key="7">
    <source>
        <dbReference type="PROSITE" id="PS50052"/>
    </source>
</evidence>
<dbReference type="EC" id="2.7.4.23" evidence="6"/>
<proteinExistence type="inferred from homology"/>
<keyword evidence="4 6" id="KW-0547">Nucleotide-binding</keyword>